<dbReference type="GO" id="GO:0003677">
    <property type="term" value="F:DNA binding"/>
    <property type="evidence" value="ECO:0007669"/>
    <property type="project" value="UniProtKB-KW"/>
</dbReference>
<dbReference type="Proteomes" id="UP000595374">
    <property type="component" value="Chromosome"/>
</dbReference>
<keyword evidence="3" id="KW-0804">Transcription</keyword>
<dbReference type="PANTHER" id="PTHR43537">
    <property type="entry name" value="TRANSCRIPTIONAL REGULATOR, GNTR FAMILY"/>
    <property type="match status" value="1"/>
</dbReference>
<evidence type="ECO:0000259" key="4">
    <source>
        <dbReference type="SMART" id="SM00895"/>
    </source>
</evidence>
<keyword evidence="2" id="KW-0238">DNA-binding</keyword>
<dbReference type="InterPro" id="IPR011711">
    <property type="entry name" value="GntR_C"/>
</dbReference>
<dbReference type="InterPro" id="IPR008920">
    <property type="entry name" value="TF_FadR/GntR_C"/>
</dbReference>
<dbReference type="PANTHER" id="PTHR43537:SF5">
    <property type="entry name" value="UXU OPERON TRANSCRIPTIONAL REGULATOR"/>
    <property type="match status" value="1"/>
</dbReference>
<dbReference type="Gene3D" id="1.10.10.10">
    <property type="entry name" value="Winged helix-like DNA-binding domain superfamily/Winged helix DNA-binding domain"/>
    <property type="match status" value="1"/>
</dbReference>
<sequence length="239" mass="25127">MPATKQIAEAAATSAGTAASRTETATAMIIAIAQRHAAGTRLGTKETLRTECGVSVGTFNEALALAQARGYVTMKPGPGGGIFVDEQSAIARLGNAMLALDTAEPSVPDAIRIRDALDPLLIDDAVTSAQPADIAGMRGQLERMRAALDAGEHLEFARANWALHRVIAEASPSQMLRSVYLGVLGLLEDHAVSIAGSADAPLPEYVRSRYDLHVEIVDAIAARDGERARELIALHNLNG</sequence>
<proteinExistence type="predicted"/>
<dbReference type="SUPFAM" id="SSF48008">
    <property type="entry name" value="GntR ligand-binding domain-like"/>
    <property type="match status" value="1"/>
</dbReference>
<dbReference type="InterPro" id="IPR036390">
    <property type="entry name" value="WH_DNA-bd_sf"/>
</dbReference>
<keyword evidence="1" id="KW-0805">Transcription regulation</keyword>
<protein>
    <submittedName>
        <fullName evidence="5">FadR family transcriptional regulator</fullName>
    </submittedName>
</protein>
<dbReference type="RefSeq" id="WP_198498310.1">
    <property type="nucleotide sequence ID" value="NZ_CP065989.1"/>
</dbReference>
<accession>A0A7T3ZWR5</accession>
<dbReference type="SUPFAM" id="SSF46785">
    <property type="entry name" value="Winged helix' DNA-binding domain"/>
    <property type="match status" value="1"/>
</dbReference>
<feature type="domain" description="GntR C-terminal" evidence="4">
    <location>
        <begin position="109"/>
        <end position="238"/>
    </location>
</feature>
<dbReference type="Gene3D" id="1.20.120.530">
    <property type="entry name" value="GntR ligand-binding domain-like"/>
    <property type="match status" value="1"/>
</dbReference>
<evidence type="ECO:0000313" key="6">
    <source>
        <dbReference type="Proteomes" id="UP000595374"/>
    </source>
</evidence>
<evidence type="ECO:0000256" key="2">
    <source>
        <dbReference type="ARBA" id="ARBA00023125"/>
    </source>
</evidence>
<evidence type="ECO:0000313" key="5">
    <source>
        <dbReference type="EMBL" id="QQB13083.1"/>
    </source>
</evidence>
<evidence type="ECO:0000256" key="1">
    <source>
        <dbReference type="ARBA" id="ARBA00023015"/>
    </source>
</evidence>
<gene>
    <name evidence="5" type="ORF">I6H47_09405</name>
</gene>
<evidence type="ECO:0000256" key="3">
    <source>
        <dbReference type="ARBA" id="ARBA00023163"/>
    </source>
</evidence>
<dbReference type="EMBL" id="CP065989">
    <property type="protein sequence ID" value="QQB13083.1"/>
    <property type="molecule type" value="Genomic_DNA"/>
</dbReference>
<reference evidence="5 6" key="1">
    <citation type="submission" date="2020-12" db="EMBL/GenBank/DDBJ databases">
        <title>FDA dAtabase for Regulatory Grade micrObial Sequences (FDA-ARGOS): Supporting development and validation of Infectious Disease Dx tests.</title>
        <authorList>
            <person name="Sproer C."/>
            <person name="Gronow S."/>
            <person name="Severitt S."/>
            <person name="Schroder I."/>
            <person name="Tallon L."/>
            <person name="Sadzewicz L."/>
            <person name="Zhao X."/>
            <person name="Boylan J."/>
            <person name="Ott S."/>
            <person name="Bowen H."/>
            <person name="Vavikolanu K."/>
            <person name="Mehta A."/>
            <person name="Aluvathingal J."/>
            <person name="Nadendla S."/>
            <person name="Lowell S."/>
            <person name="Myers T."/>
            <person name="Yan Y."/>
            <person name="Sichtig H."/>
        </authorList>
    </citation>
    <scope>NUCLEOTIDE SEQUENCE [LARGE SCALE GENOMIC DNA]</scope>
    <source>
        <strain evidence="5 6">FDAARGOS_990</strain>
    </source>
</reference>
<dbReference type="SMART" id="SM00895">
    <property type="entry name" value="FCD"/>
    <property type="match status" value="1"/>
</dbReference>
<dbReference type="AlphaFoldDB" id="A0A7T3ZWR5"/>
<dbReference type="Pfam" id="PF07729">
    <property type="entry name" value="FCD"/>
    <property type="match status" value="1"/>
</dbReference>
<organism evidence="5 6">
    <name type="scientific">Brevibacterium casei</name>
    <dbReference type="NCBI Taxonomy" id="33889"/>
    <lineage>
        <taxon>Bacteria</taxon>
        <taxon>Bacillati</taxon>
        <taxon>Actinomycetota</taxon>
        <taxon>Actinomycetes</taxon>
        <taxon>Micrococcales</taxon>
        <taxon>Brevibacteriaceae</taxon>
        <taxon>Brevibacterium</taxon>
    </lineage>
</organism>
<dbReference type="InterPro" id="IPR036388">
    <property type="entry name" value="WH-like_DNA-bd_sf"/>
</dbReference>
<name>A0A7T3ZWR5_9MICO</name>